<protein>
    <submittedName>
        <fullName evidence="1">Uncharacterized protein</fullName>
    </submittedName>
</protein>
<dbReference type="OrthoDB" id="982777at2"/>
<dbReference type="EMBL" id="CP003346">
    <property type="protein sequence ID" value="AGA78649.1"/>
    <property type="molecule type" value="Genomic_DNA"/>
</dbReference>
<sequence>MTISFRKPLDNIFPKQFNEDTNILPIFALQFGSEQKFEYDMAVTTLKRKARRNRQRQVTRVIKIKQLNAKPVIKNVDVEELKKEFSK</sequence>
<dbReference type="PATRIC" id="fig|926556.3.peg.2529"/>
<dbReference type="RefSeq" id="WP_015266205.1">
    <property type="nucleotide sequence ID" value="NC_019904.1"/>
</dbReference>
<evidence type="ECO:0000313" key="2">
    <source>
        <dbReference type="Proteomes" id="UP000010796"/>
    </source>
</evidence>
<accession>L0FXL9</accession>
<evidence type="ECO:0000313" key="1">
    <source>
        <dbReference type="EMBL" id="AGA78649.1"/>
    </source>
</evidence>
<reference evidence="2" key="1">
    <citation type="submission" date="2012-02" db="EMBL/GenBank/DDBJ databases">
        <title>The complete genome of Echinicola vietnamensis DSM 17526.</title>
        <authorList>
            <person name="Lucas S."/>
            <person name="Copeland A."/>
            <person name="Lapidus A."/>
            <person name="Glavina del Rio T."/>
            <person name="Dalin E."/>
            <person name="Tice H."/>
            <person name="Bruce D."/>
            <person name="Goodwin L."/>
            <person name="Pitluck S."/>
            <person name="Peters L."/>
            <person name="Ovchinnikova G."/>
            <person name="Teshima H."/>
            <person name="Kyrpides N."/>
            <person name="Mavromatis K."/>
            <person name="Ivanova N."/>
            <person name="Brettin T."/>
            <person name="Detter J.C."/>
            <person name="Han C."/>
            <person name="Larimer F."/>
            <person name="Land M."/>
            <person name="Hauser L."/>
            <person name="Markowitz V."/>
            <person name="Cheng J.-F."/>
            <person name="Hugenholtz P."/>
            <person name="Woyke T."/>
            <person name="Wu D."/>
            <person name="Brambilla E."/>
            <person name="Klenk H.-P."/>
            <person name="Eisen J.A."/>
        </authorList>
    </citation>
    <scope>NUCLEOTIDE SEQUENCE [LARGE SCALE GENOMIC DNA]</scope>
    <source>
        <strain evidence="2">DSM 17526 / LMG 23754 / KMM 6221</strain>
    </source>
</reference>
<dbReference type="STRING" id="926556.Echvi_2401"/>
<organism evidence="1 2">
    <name type="scientific">Echinicola vietnamensis (strain DSM 17526 / LMG 23754 / KMM 6221)</name>
    <dbReference type="NCBI Taxonomy" id="926556"/>
    <lineage>
        <taxon>Bacteria</taxon>
        <taxon>Pseudomonadati</taxon>
        <taxon>Bacteroidota</taxon>
        <taxon>Cytophagia</taxon>
        <taxon>Cytophagales</taxon>
        <taxon>Cyclobacteriaceae</taxon>
        <taxon>Echinicola</taxon>
    </lineage>
</organism>
<dbReference type="KEGG" id="evi:Echvi_2401"/>
<keyword evidence="2" id="KW-1185">Reference proteome</keyword>
<gene>
    <name evidence="1" type="ordered locus">Echvi_2401</name>
</gene>
<name>L0FXL9_ECHVK</name>
<dbReference type="Proteomes" id="UP000010796">
    <property type="component" value="Chromosome"/>
</dbReference>
<dbReference type="HOGENOM" id="CLU_2478397_0_0_10"/>
<dbReference type="AlphaFoldDB" id="L0FXL9"/>
<proteinExistence type="predicted"/>